<dbReference type="Pfam" id="PF09948">
    <property type="entry name" value="PpoB2"/>
    <property type="match status" value="1"/>
</dbReference>
<organism evidence="2 3">
    <name type="scientific">Trinickia soli</name>
    <dbReference type="NCBI Taxonomy" id="380675"/>
    <lineage>
        <taxon>Bacteria</taxon>
        <taxon>Pseudomonadati</taxon>
        <taxon>Pseudomonadota</taxon>
        <taxon>Betaproteobacteria</taxon>
        <taxon>Burkholderiales</taxon>
        <taxon>Burkholderiaceae</taxon>
        <taxon>Trinickia</taxon>
    </lineage>
</organism>
<feature type="transmembrane region" description="Helical" evidence="1">
    <location>
        <begin position="100"/>
        <end position="125"/>
    </location>
</feature>
<reference evidence="2 3" key="1">
    <citation type="submission" date="2018-01" db="EMBL/GenBank/DDBJ databases">
        <title>Whole genome analyses suggest that Burkholderia sensu lato contains two further novel genera in the rhizoxinica-symbiotica group Mycetohabitans gen. nov., and Trinickia gen. nov.: implications for the evolution of diazotrophy and nodulation in the Burkholderiaceae.</title>
        <authorList>
            <person name="Estrada-de los Santos P."/>
            <person name="Palmer M."/>
            <person name="Chavez-Ramirez B."/>
            <person name="Beukes C."/>
            <person name="Steenkamp E.T."/>
            <person name="Hirsch A.M."/>
            <person name="Manyaka P."/>
            <person name="Maluk M."/>
            <person name="Lafos M."/>
            <person name="Crook M."/>
            <person name="Gross E."/>
            <person name="Simon M.F."/>
            <person name="Bueno dos Reis Junior F."/>
            <person name="Poole P.S."/>
            <person name="Venter S.N."/>
            <person name="James E.K."/>
        </authorList>
    </citation>
    <scope>NUCLEOTIDE SEQUENCE [LARGE SCALE GENOMIC DNA]</scope>
    <source>
        <strain evidence="2 3">GP25-8</strain>
    </source>
</reference>
<protein>
    <recommendedName>
        <fullName evidence="4">DUF2182 domain-containing protein</fullName>
    </recommendedName>
</protein>
<evidence type="ECO:0000313" key="2">
    <source>
        <dbReference type="EMBL" id="PMS17768.1"/>
    </source>
</evidence>
<evidence type="ECO:0008006" key="4">
    <source>
        <dbReference type="Google" id="ProtNLM"/>
    </source>
</evidence>
<proteinExistence type="predicted"/>
<keyword evidence="1" id="KW-0472">Membrane</keyword>
<feature type="transmembrane region" description="Helical" evidence="1">
    <location>
        <begin position="198"/>
        <end position="224"/>
    </location>
</feature>
<dbReference type="AlphaFoldDB" id="A0A2N7VKV1"/>
<accession>A0A2N7VKV1</accession>
<feature type="transmembrane region" description="Helical" evidence="1">
    <location>
        <begin position="137"/>
        <end position="157"/>
    </location>
</feature>
<sequence>MDRSRTARSQRNGPLVEAARRVRGPVRPAMGALPMPGDWFMSAMWLPMCGQTWLDAAATFTGNWALMMTPMMLPALYRALRAHWTRARLVGDERPASSTLWIGVGYCLAWTAAGTMAFAVGAALAANIMRSSALARAMPVCAGIVIAFAGFVQCSAWKARRIAYCRATPRHTAAGAFDLRRALGHGLRLALHEGYGCANLMGALFALGAMDLYAMFAITVAMVLEHWAPLGGRTFKCIGFILIAIGAFLISRAMRHTTT</sequence>
<keyword evidence="3" id="KW-1185">Reference proteome</keyword>
<evidence type="ECO:0000313" key="3">
    <source>
        <dbReference type="Proteomes" id="UP000235347"/>
    </source>
</evidence>
<dbReference type="InterPro" id="IPR018688">
    <property type="entry name" value="PpoB2-like"/>
</dbReference>
<feature type="transmembrane region" description="Helical" evidence="1">
    <location>
        <begin position="60"/>
        <end position="80"/>
    </location>
</feature>
<keyword evidence="1" id="KW-1133">Transmembrane helix</keyword>
<dbReference type="Proteomes" id="UP000235347">
    <property type="component" value="Unassembled WGS sequence"/>
</dbReference>
<name>A0A2N7VKV1_9BURK</name>
<feature type="transmembrane region" description="Helical" evidence="1">
    <location>
        <begin position="230"/>
        <end position="250"/>
    </location>
</feature>
<gene>
    <name evidence="2" type="ORF">C0Z19_24010</name>
</gene>
<feature type="transmembrane region" description="Helical" evidence="1">
    <location>
        <begin position="29"/>
        <end position="48"/>
    </location>
</feature>
<comment type="caution">
    <text evidence="2">The sequence shown here is derived from an EMBL/GenBank/DDBJ whole genome shotgun (WGS) entry which is preliminary data.</text>
</comment>
<dbReference type="EMBL" id="PNYB01000028">
    <property type="protein sequence ID" value="PMS17768.1"/>
    <property type="molecule type" value="Genomic_DNA"/>
</dbReference>
<evidence type="ECO:0000256" key="1">
    <source>
        <dbReference type="SAM" id="Phobius"/>
    </source>
</evidence>
<keyword evidence="1" id="KW-0812">Transmembrane</keyword>